<dbReference type="RefSeq" id="WP_250924246.1">
    <property type="nucleotide sequence ID" value="NZ_JAMQAW010000096.1"/>
</dbReference>
<accession>A0ABT0V247</accession>
<organism evidence="1 2">
    <name type="scientific">Streptomyces albipurpureus</name>
    <dbReference type="NCBI Taxonomy" id="2897419"/>
    <lineage>
        <taxon>Bacteria</taxon>
        <taxon>Bacillati</taxon>
        <taxon>Actinomycetota</taxon>
        <taxon>Actinomycetes</taxon>
        <taxon>Kitasatosporales</taxon>
        <taxon>Streptomycetaceae</taxon>
        <taxon>Streptomyces</taxon>
    </lineage>
</organism>
<comment type="caution">
    <text evidence="1">The sequence shown here is derived from an EMBL/GenBank/DDBJ whole genome shotgun (WGS) entry which is preliminary data.</text>
</comment>
<gene>
    <name evidence="1" type="ORF">NBG84_37775</name>
</gene>
<protein>
    <submittedName>
        <fullName evidence="1">Uncharacterized protein</fullName>
    </submittedName>
</protein>
<evidence type="ECO:0000313" key="1">
    <source>
        <dbReference type="EMBL" id="MCM2393955.1"/>
    </source>
</evidence>
<dbReference type="EMBL" id="JAMQAW010000096">
    <property type="protein sequence ID" value="MCM2393955.1"/>
    <property type="molecule type" value="Genomic_DNA"/>
</dbReference>
<keyword evidence="2" id="KW-1185">Reference proteome</keyword>
<proteinExistence type="predicted"/>
<evidence type="ECO:0000313" key="2">
    <source>
        <dbReference type="Proteomes" id="UP001431429"/>
    </source>
</evidence>
<name>A0ABT0V247_9ACTN</name>
<reference evidence="1" key="1">
    <citation type="submission" date="2022-06" db="EMBL/GenBank/DDBJ databases">
        <title>Genome public.</title>
        <authorList>
            <person name="Sun Q."/>
        </authorList>
    </citation>
    <scope>NUCLEOTIDE SEQUENCE</scope>
    <source>
        <strain evidence="1">CWNU-1</strain>
    </source>
</reference>
<dbReference type="Proteomes" id="UP001431429">
    <property type="component" value="Unassembled WGS sequence"/>
</dbReference>
<sequence length="233" mass="25520">MEGREGSGSTQLGELPWAAVDPRGHPYRLEETEVAELIALIIPLVPDAKALHKRRWVDRKPVWDAVDPITDLLVGHFGSWAAGWNWTVGEGDRDGGVVGAWCCALHSVSTPADTAALVLEALGEWRGWLEDLAERFAALAPPRPSDPGARHWEQACTRLVTLVADRSEAQSGWYGHCEQVLGWFLAYHGLPDERARQIVTAAVGGSFESWVAPNPRVVEAVSSRFATALTTRR</sequence>